<protein>
    <submittedName>
        <fullName evidence="2">Integral membrane protein (PIN domain superfamily)</fullName>
    </submittedName>
</protein>
<feature type="transmembrane region" description="Helical" evidence="1">
    <location>
        <begin position="74"/>
        <end position="98"/>
    </location>
</feature>
<evidence type="ECO:0000313" key="3">
    <source>
        <dbReference type="Proteomes" id="UP000254794"/>
    </source>
</evidence>
<keyword evidence="3" id="KW-1185">Reference proteome</keyword>
<reference evidence="2 3" key="1">
    <citation type="submission" date="2018-06" db="EMBL/GenBank/DDBJ databases">
        <authorList>
            <consortium name="Pathogen Informatics"/>
            <person name="Doyle S."/>
        </authorList>
    </citation>
    <scope>NUCLEOTIDE SEQUENCE [LARGE SCALE GENOMIC DNA]</scope>
    <source>
        <strain evidence="2 3">NCTC13316</strain>
    </source>
</reference>
<organism evidence="2 3">
    <name type="scientific">Legionella busanensis</name>
    <dbReference type="NCBI Taxonomy" id="190655"/>
    <lineage>
        <taxon>Bacteria</taxon>
        <taxon>Pseudomonadati</taxon>
        <taxon>Pseudomonadota</taxon>
        <taxon>Gammaproteobacteria</taxon>
        <taxon>Legionellales</taxon>
        <taxon>Legionellaceae</taxon>
        <taxon>Legionella</taxon>
    </lineage>
</organism>
<dbReference type="EMBL" id="UGOD01000001">
    <property type="protein sequence ID" value="STX51802.1"/>
    <property type="molecule type" value="Genomic_DNA"/>
</dbReference>
<feature type="transmembrane region" description="Helical" evidence="1">
    <location>
        <begin position="47"/>
        <end position="68"/>
    </location>
</feature>
<dbReference type="OrthoDB" id="5637501at2"/>
<sequence>MTTGPLHSYIIEQVLGLYMLIMAIIMIARADYYRKVVRDLSADKNTVFVSAMFALIFGLIMVVIHNIWEWRFELLATIIAWVVLLKAIFWLALPEYMLALSRKVYKDNMYYVMAVIAGIIGIILLIHAYHSFGGDWAFNLW</sequence>
<keyword evidence="1" id="KW-0472">Membrane</keyword>
<evidence type="ECO:0000313" key="2">
    <source>
        <dbReference type="EMBL" id="STX51802.1"/>
    </source>
</evidence>
<name>A0A378JUC1_9GAMM</name>
<dbReference type="Proteomes" id="UP000254794">
    <property type="component" value="Unassembled WGS sequence"/>
</dbReference>
<evidence type="ECO:0000256" key="1">
    <source>
        <dbReference type="SAM" id="Phobius"/>
    </source>
</evidence>
<keyword evidence="1" id="KW-0812">Transmembrane</keyword>
<proteinExistence type="predicted"/>
<keyword evidence="1" id="KW-1133">Transmembrane helix</keyword>
<gene>
    <name evidence="2" type="ORF">NCTC13316_01900</name>
</gene>
<accession>A0A378JUC1</accession>
<dbReference type="RefSeq" id="WP_115331409.1">
    <property type="nucleotide sequence ID" value="NZ_CAAAHP010000002.1"/>
</dbReference>
<dbReference type="AlphaFoldDB" id="A0A378JUC1"/>
<feature type="transmembrane region" description="Helical" evidence="1">
    <location>
        <begin position="6"/>
        <end position="27"/>
    </location>
</feature>
<feature type="transmembrane region" description="Helical" evidence="1">
    <location>
        <begin position="110"/>
        <end position="132"/>
    </location>
</feature>